<dbReference type="RefSeq" id="WP_048035432.1">
    <property type="nucleotide sequence ID" value="NZ_CP030117.1"/>
</dbReference>
<protein>
    <recommendedName>
        <fullName evidence="3">SMI1/KNR4 family protein</fullName>
    </recommendedName>
</protein>
<accession>A0A2Z4MR55</accession>
<evidence type="ECO:0008006" key="3">
    <source>
        <dbReference type="Google" id="ProtNLM"/>
    </source>
</evidence>
<gene>
    <name evidence="1" type="ORF">AB432_030055</name>
</gene>
<proteinExistence type="predicted"/>
<dbReference type="EMBL" id="CP030117">
    <property type="protein sequence ID" value="AWX59034.1"/>
    <property type="molecule type" value="Genomic_DNA"/>
</dbReference>
<organism evidence="1 2">
    <name type="scientific">Brevibacillus brevis</name>
    <name type="common">Bacillus brevis</name>
    <dbReference type="NCBI Taxonomy" id="1393"/>
    <lineage>
        <taxon>Bacteria</taxon>
        <taxon>Bacillati</taxon>
        <taxon>Bacillota</taxon>
        <taxon>Bacilli</taxon>
        <taxon>Bacillales</taxon>
        <taxon>Paenibacillaceae</taxon>
        <taxon>Brevibacillus</taxon>
    </lineage>
</organism>
<sequence>MYIVSQPKRLSDGRNQALSKEEAAFFPPGYFRFLQQFGEGTYRGWMNVNLPDTEVLQPFAEYDLWEHDAGSPITQQQIGQCVAIGTTVDGDFLAVHLQTDQLLWLPRHAERLKALSLQGQKQEDEEMYARVLDEIYRQVYGSDQEGAVYYEPWSETRSHLFLRLPPMQDGISLPELAGMCQEAFLPDLVLENEYLCKLFYQQLGGHVRFNYANRQEVAVMYEEDAEQTFAVMKQWLLSKGCEV</sequence>
<evidence type="ECO:0000313" key="2">
    <source>
        <dbReference type="Proteomes" id="UP000036061"/>
    </source>
</evidence>
<evidence type="ECO:0000313" key="1">
    <source>
        <dbReference type="EMBL" id="AWX59034.1"/>
    </source>
</evidence>
<reference evidence="1 2" key="1">
    <citation type="journal article" date="2015" name="Genome Announc.">
        <title>Draft Genome Sequence of Brevibacillus brevis DZQ7, a Plant Growth-Promoting Rhizobacterium with Broad-Spectrum Antimicrobial Activity.</title>
        <authorList>
            <person name="Hou Q."/>
            <person name="Wang C."/>
            <person name="Hou X."/>
            <person name="Xia Z."/>
            <person name="Ye J."/>
            <person name="Liu K."/>
            <person name="Liu H."/>
            <person name="Wang J."/>
            <person name="Guo H."/>
            <person name="Yu X."/>
            <person name="Yang Y."/>
            <person name="Du B."/>
            <person name="Ding Y."/>
        </authorList>
    </citation>
    <scope>NUCLEOTIDE SEQUENCE [LARGE SCALE GENOMIC DNA]</scope>
    <source>
        <strain evidence="1 2">DZQ7</strain>
    </source>
</reference>
<dbReference type="AlphaFoldDB" id="A0A2Z4MR55"/>
<dbReference type="Proteomes" id="UP000036061">
    <property type="component" value="Chromosome"/>
</dbReference>
<name>A0A2Z4MR55_BREBE</name>